<dbReference type="AlphaFoldDB" id="A0A6B0YRV3"/>
<evidence type="ECO:0000313" key="1">
    <source>
        <dbReference type="EMBL" id="MXY92855.1"/>
    </source>
</evidence>
<sequence>MTERYNSQRSRPDLGATGPLEYDSGMLTWAFVEQRMRTAVNYWIGSAGGDGRPHAVPVWGSWLDDAFIFVGSGRKIRNLRANPQAVVHLESGDEVVIVEGRFEEISLPSPEFLQRVDEEFVRKYGTYRPSEHLNGRSTSSFAPEGLFAVHPQVVIAWSGMASDATRWRIESG</sequence>
<dbReference type="EMBL" id="VXRG01000045">
    <property type="protein sequence ID" value="MXY92855.1"/>
    <property type="molecule type" value="Genomic_DNA"/>
</dbReference>
<dbReference type="InterPro" id="IPR012349">
    <property type="entry name" value="Split_barrel_FMN-bd"/>
</dbReference>
<accession>A0A6B0YRV3</accession>
<comment type="caution">
    <text evidence="1">The sequence shown here is derived from an EMBL/GenBank/DDBJ whole genome shotgun (WGS) entry which is preliminary data.</text>
</comment>
<protein>
    <submittedName>
        <fullName evidence="1">Pyridoxamine 5'-phosphate oxidase</fullName>
    </submittedName>
</protein>
<organism evidence="1">
    <name type="scientific">Caldilineaceae bacterium SB0664_bin_27</name>
    <dbReference type="NCBI Taxonomy" id="2605260"/>
    <lineage>
        <taxon>Bacteria</taxon>
        <taxon>Bacillati</taxon>
        <taxon>Chloroflexota</taxon>
        <taxon>Caldilineae</taxon>
        <taxon>Caldilineales</taxon>
        <taxon>Caldilineaceae</taxon>
    </lineage>
</organism>
<name>A0A6B0YRV3_9CHLR</name>
<dbReference type="Gene3D" id="2.30.110.10">
    <property type="entry name" value="Electron Transport, Fmn-binding Protein, Chain A"/>
    <property type="match status" value="1"/>
</dbReference>
<proteinExistence type="predicted"/>
<reference evidence="1" key="1">
    <citation type="submission" date="2019-09" db="EMBL/GenBank/DDBJ databases">
        <title>Characterisation of the sponge microbiome using genome-centric metagenomics.</title>
        <authorList>
            <person name="Engelberts J.P."/>
            <person name="Robbins S.J."/>
            <person name="De Goeij J.M."/>
            <person name="Aranda M."/>
            <person name="Bell S.C."/>
            <person name="Webster N.S."/>
        </authorList>
    </citation>
    <scope>NUCLEOTIDE SEQUENCE</scope>
    <source>
        <strain evidence="1">SB0664_bin_27</strain>
    </source>
</reference>
<dbReference type="SUPFAM" id="SSF50475">
    <property type="entry name" value="FMN-binding split barrel"/>
    <property type="match status" value="1"/>
</dbReference>
<gene>
    <name evidence="1" type="ORF">F4Y42_05325</name>
</gene>